<name>A0A6A5YA40_9PEZI</name>
<accession>A0A6A5YA40</accession>
<protein>
    <submittedName>
        <fullName evidence="2">Uncharacterized protein</fullName>
    </submittedName>
</protein>
<sequence>MSDALCGPSNALQNFQKHASVDRTLQQDRLSSRHSPSQGFRSAPGPNAGVLDSDFEAFQTGHPGPQPENLTILPGNTVPNPFAFRSPPLPDWAADFQRLHVSTPPLPAVHQTHNVHVQPSAHTGSLNWHQDFLSQQAPSSAQQANNHIQYMPHRPMANLYGSPYLQQPTYMPDTRSSIKGKQVAGNENITFDDAAFDRAFDTARAEMLDEPVQEPVAQSDEYAAQRAMVPADTDAAWLVLRTVSIPAYLALNLRFAKERDQGNTVANDSSTRYSQRSLYLGALEHLERQGMLTDKADIDIVSELLRSVSMSNSSERQEPSDSQHMIGVRGKMLLQKLQETKSEYHAEAARYALRDRQLEELDVDSLGLSDVPGVDGKAALHADLEQGGTSQVRFLFRVLDLHSPSLSAYYEQTIERVFGPLDYNMNIKEALRNESLLNQRPENLLREMHRPIIISDSATLRESLGETPPAQEQQDPPKHDDEDLARTAGQLLDSVSHDTSAKFQQSNFLALMRRLRDHEVRVEGDKMVETKSGMDGSEDISSVQNDLDLGRDDARRMTGALQSHQSDDHDIGGGLCGTRTPLELFS</sequence>
<organism evidence="2 3">
    <name type="scientific">Saccharata proteae CBS 121410</name>
    <dbReference type="NCBI Taxonomy" id="1314787"/>
    <lineage>
        <taxon>Eukaryota</taxon>
        <taxon>Fungi</taxon>
        <taxon>Dikarya</taxon>
        <taxon>Ascomycota</taxon>
        <taxon>Pezizomycotina</taxon>
        <taxon>Dothideomycetes</taxon>
        <taxon>Dothideomycetes incertae sedis</taxon>
        <taxon>Botryosphaeriales</taxon>
        <taxon>Saccharataceae</taxon>
        <taxon>Saccharata</taxon>
    </lineage>
</organism>
<dbReference type="OrthoDB" id="5407351at2759"/>
<reference evidence="2" key="1">
    <citation type="journal article" date="2020" name="Stud. Mycol.">
        <title>101 Dothideomycetes genomes: a test case for predicting lifestyles and emergence of pathogens.</title>
        <authorList>
            <person name="Haridas S."/>
            <person name="Albert R."/>
            <person name="Binder M."/>
            <person name="Bloem J."/>
            <person name="Labutti K."/>
            <person name="Salamov A."/>
            <person name="Andreopoulos B."/>
            <person name="Baker S."/>
            <person name="Barry K."/>
            <person name="Bills G."/>
            <person name="Bluhm B."/>
            <person name="Cannon C."/>
            <person name="Castanera R."/>
            <person name="Culley D."/>
            <person name="Daum C."/>
            <person name="Ezra D."/>
            <person name="Gonzalez J."/>
            <person name="Henrissat B."/>
            <person name="Kuo A."/>
            <person name="Liang C."/>
            <person name="Lipzen A."/>
            <person name="Lutzoni F."/>
            <person name="Magnuson J."/>
            <person name="Mondo S."/>
            <person name="Nolan M."/>
            <person name="Ohm R."/>
            <person name="Pangilinan J."/>
            <person name="Park H.-J."/>
            <person name="Ramirez L."/>
            <person name="Alfaro M."/>
            <person name="Sun H."/>
            <person name="Tritt A."/>
            <person name="Yoshinaga Y."/>
            <person name="Zwiers L.-H."/>
            <person name="Turgeon B."/>
            <person name="Goodwin S."/>
            <person name="Spatafora J."/>
            <person name="Crous P."/>
            <person name="Grigoriev I."/>
        </authorList>
    </citation>
    <scope>NUCLEOTIDE SEQUENCE</scope>
    <source>
        <strain evidence="2">CBS 121410</strain>
    </source>
</reference>
<dbReference type="Proteomes" id="UP000799776">
    <property type="component" value="Unassembled WGS sequence"/>
</dbReference>
<feature type="region of interest" description="Disordered" evidence="1">
    <location>
        <begin position="15"/>
        <end position="53"/>
    </location>
</feature>
<evidence type="ECO:0000256" key="1">
    <source>
        <dbReference type="SAM" id="MobiDB-lite"/>
    </source>
</evidence>
<feature type="compositionally biased region" description="Polar residues" evidence="1">
    <location>
        <begin position="15"/>
        <end position="40"/>
    </location>
</feature>
<dbReference type="Gene3D" id="6.10.280.230">
    <property type="match status" value="1"/>
</dbReference>
<proteinExistence type="predicted"/>
<evidence type="ECO:0000313" key="3">
    <source>
        <dbReference type="Proteomes" id="UP000799776"/>
    </source>
</evidence>
<gene>
    <name evidence="2" type="ORF">K490DRAFT_63915</name>
</gene>
<evidence type="ECO:0000313" key="2">
    <source>
        <dbReference type="EMBL" id="KAF2088702.1"/>
    </source>
</evidence>
<feature type="region of interest" description="Disordered" evidence="1">
    <location>
        <begin position="464"/>
        <end position="483"/>
    </location>
</feature>
<dbReference type="EMBL" id="ML978715">
    <property type="protein sequence ID" value="KAF2088702.1"/>
    <property type="molecule type" value="Genomic_DNA"/>
</dbReference>
<keyword evidence="3" id="KW-1185">Reference proteome</keyword>
<dbReference type="AlphaFoldDB" id="A0A6A5YA40"/>